<keyword evidence="2" id="KW-1003">Cell membrane</keyword>
<dbReference type="GO" id="GO:0016853">
    <property type="term" value="F:isomerase activity"/>
    <property type="evidence" value="ECO:0007669"/>
    <property type="project" value="UniProtKB-KW"/>
</dbReference>
<dbReference type="PROSITE" id="PS50198">
    <property type="entry name" value="PPIC_PPIASE_2"/>
    <property type="match status" value="1"/>
</dbReference>
<dbReference type="InterPro" id="IPR000297">
    <property type="entry name" value="PPIase_PpiC"/>
</dbReference>
<dbReference type="EMBL" id="JAKJPO010000016">
    <property type="protein sequence ID" value="MCF7223448.1"/>
    <property type="molecule type" value="Genomic_DNA"/>
</dbReference>
<evidence type="ECO:0000256" key="9">
    <source>
        <dbReference type="ARBA" id="ARBA00040743"/>
    </source>
</evidence>
<dbReference type="Proteomes" id="UP001430796">
    <property type="component" value="Unassembled WGS sequence"/>
</dbReference>
<gene>
    <name evidence="14" type="ORF">L3V18_16925</name>
</gene>
<evidence type="ECO:0000256" key="3">
    <source>
        <dbReference type="ARBA" id="ARBA00022519"/>
    </source>
</evidence>
<organism evidence="14 15">
    <name type="scientific">Marilutibacter chinensis</name>
    <dbReference type="NCBI Taxonomy" id="2912247"/>
    <lineage>
        <taxon>Bacteria</taxon>
        <taxon>Pseudomonadati</taxon>
        <taxon>Pseudomonadota</taxon>
        <taxon>Gammaproteobacteria</taxon>
        <taxon>Lysobacterales</taxon>
        <taxon>Lysobacteraceae</taxon>
        <taxon>Marilutibacter</taxon>
    </lineage>
</organism>
<dbReference type="InterPro" id="IPR046357">
    <property type="entry name" value="PPIase_dom_sf"/>
</dbReference>
<evidence type="ECO:0000313" key="14">
    <source>
        <dbReference type="EMBL" id="MCF7223448.1"/>
    </source>
</evidence>
<evidence type="ECO:0000256" key="1">
    <source>
        <dbReference type="ARBA" id="ARBA00004382"/>
    </source>
</evidence>
<dbReference type="PROSITE" id="PS01096">
    <property type="entry name" value="PPIC_PPIASE_1"/>
    <property type="match status" value="1"/>
</dbReference>
<keyword evidence="11" id="KW-0697">Rotamase</keyword>
<dbReference type="Pfam" id="PF13616">
    <property type="entry name" value="Rotamase_3"/>
    <property type="match status" value="1"/>
</dbReference>
<dbReference type="RefSeq" id="WP_237056482.1">
    <property type="nucleotide sequence ID" value="NZ_JAKJPO010000016.1"/>
</dbReference>
<evidence type="ECO:0000256" key="6">
    <source>
        <dbReference type="ARBA" id="ARBA00023136"/>
    </source>
</evidence>
<keyword evidence="4 12" id="KW-0812">Transmembrane</keyword>
<dbReference type="SUPFAM" id="SSF109998">
    <property type="entry name" value="Triger factor/SurA peptide-binding domain-like"/>
    <property type="match status" value="1"/>
</dbReference>
<evidence type="ECO:0000256" key="5">
    <source>
        <dbReference type="ARBA" id="ARBA00022989"/>
    </source>
</evidence>
<keyword evidence="6 12" id="KW-0472">Membrane</keyword>
<evidence type="ECO:0000256" key="11">
    <source>
        <dbReference type="PROSITE-ProRule" id="PRU00278"/>
    </source>
</evidence>
<evidence type="ECO:0000256" key="8">
    <source>
        <dbReference type="ARBA" id="ARBA00038408"/>
    </source>
</evidence>
<name>A0ABS9HXH6_9GAMM</name>
<dbReference type="SUPFAM" id="SSF54534">
    <property type="entry name" value="FKBP-like"/>
    <property type="match status" value="1"/>
</dbReference>
<evidence type="ECO:0000256" key="10">
    <source>
        <dbReference type="ARBA" id="ARBA00042775"/>
    </source>
</evidence>
<reference evidence="14 15" key="3">
    <citation type="submission" date="2022-01" db="EMBL/GenBank/DDBJ databases">
        <authorList>
            <person name="Zhou L.Y."/>
        </authorList>
    </citation>
    <scope>NUCLEOTIDE SEQUENCE [LARGE SCALE GENOMIC DNA]</scope>
    <source>
        <strain evidence="14 15">TLK-CK17</strain>
    </source>
</reference>
<dbReference type="PANTHER" id="PTHR47529:SF1">
    <property type="entry name" value="PERIPLASMIC CHAPERONE PPID"/>
    <property type="match status" value="1"/>
</dbReference>
<keyword evidence="15" id="KW-1185">Reference proteome</keyword>
<evidence type="ECO:0000313" key="15">
    <source>
        <dbReference type="Proteomes" id="UP001430796"/>
    </source>
</evidence>
<reference evidence="15" key="2">
    <citation type="submission" date="2022-01" db="EMBL/GenBank/DDBJ databases">
        <title>Lysobacter chinensis sp. nov., a bacterium isolated from cow dung compost.</title>
        <authorList>
            <person name="Zhou L.Y."/>
        </authorList>
    </citation>
    <scope>NUCLEOTIDE SEQUENCE [LARGE SCALE GENOMIC DNA]</scope>
    <source>
        <strain evidence="15">TLK-CK17</strain>
    </source>
</reference>
<feature type="transmembrane region" description="Helical" evidence="12">
    <location>
        <begin position="12"/>
        <end position="30"/>
    </location>
</feature>
<comment type="caution">
    <text evidence="14">The sequence shown here is derived from an EMBL/GenBank/DDBJ whole genome shotgun (WGS) entry which is preliminary data.</text>
</comment>
<keyword evidence="11 14" id="KW-0413">Isomerase</keyword>
<keyword evidence="5 12" id="KW-1133">Transmembrane helix</keyword>
<dbReference type="Pfam" id="PF13624">
    <property type="entry name" value="SurA_N_3"/>
    <property type="match status" value="1"/>
</dbReference>
<comment type="similarity">
    <text evidence="8">Belongs to the PpiD chaperone family.</text>
</comment>
<reference evidence="14 15" key="1">
    <citation type="submission" date="2022-01" db="EMBL/GenBank/DDBJ databases">
        <title>Lysobacter chinensis sp. nov., a bacterium isolated from cow dung compost.</title>
        <authorList>
            <person name="Liu Y."/>
        </authorList>
    </citation>
    <scope>NUCLEOTIDE SEQUENCE [LARGE SCALE GENOMIC DNA]</scope>
    <source>
        <strain evidence="14 15">TLK-CK17</strain>
    </source>
</reference>
<proteinExistence type="inferred from homology"/>
<feature type="domain" description="PpiC" evidence="13">
    <location>
        <begin position="286"/>
        <end position="389"/>
    </location>
</feature>
<dbReference type="InterPro" id="IPR052029">
    <property type="entry name" value="PpiD_chaperone"/>
</dbReference>
<protein>
    <recommendedName>
        <fullName evidence="9">Periplasmic chaperone PpiD</fullName>
    </recommendedName>
    <alternativeName>
        <fullName evidence="10">Periplasmic folding chaperone</fullName>
    </alternativeName>
</protein>
<evidence type="ECO:0000256" key="4">
    <source>
        <dbReference type="ARBA" id="ARBA00022692"/>
    </source>
</evidence>
<evidence type="ECO:0000259" key="13">
    <source>
        <dbReference type="PROSITE" id="PS50198"/>
    </source>
</evidence>
<comment type="subcellular location">
    <subcellularLocation>
        <location evidence="1">Cell inner membrane</location>
        <topology evidence="1">Single-pass type II membrane protein</topology>
        <orientation evidence="1">Periplasmic side</orientation>
    </subcellularLocation>
</comment>
<keyword evidence="3" id="KW-0997">Cell inner membrane</keyword>
<evidence type="ECO:0000256" key="2">
    <source>
        <dbReference type="ARBA" id="ARBA00022475"/>
    </source>
</evidence>
<sequence length="659" mass="71789">MLQKLREKSSGLLGTIVLAILIVPLGLFGIDQYLVQNTNDTVARVEAPPTWWPSAPSWWPASMLWRQEEVTVGDFRTRFEQVRQQTRAQQGDAFDPREFESLDNKRLVLEALIDQRVQGLASQSAGIAVSDALVRQTIQDIPAFQVDGKFNAERYQLALASQVPAQSPKAFEQTIREGLQQTLVPVALGGSSFVTPSEMERLIRLIGERRDAHMLFLPPPAQDEAPVGDEAIKAWYESHGADFRAPETVSLEYVEVRASELPPPAPADEATLRARYEDEKAKFVTPEERLASHILVEVAPDADEAAQKAAQEKAVALAAKARAAGADFAALAAENSDDIGSKGNGGDLGWVGKGMMVEPFEETLFAMGEPGVSDPVKTDFGWHVIQLREIRSGEVEPFEQVRDALAREQAETDRERAVNDLMTRVVDQVYKNPNNLDGVAAEASLAVQKLGPVGRDSSDGIMANPAVKRAAFDEARIQDGTISDPIELEPGHHVLIRVASHQPERARPLDQVRDEVVAAIRADRARQAAKAEAEALLARMKEGETLQAIAESKSLPEPQPMPGVMRGMPMPDIVVNQAMFAAEPPKEGAPTPGMAVLPGGGAVLFTVDKVLPGDTATISDAEREMLQEQLRQVAGVDDVKAYTAALRKQMQVAVFEENL</sequence>
<dbReference type="Gene3D" id="3.10.50.40">
    <property type="match status" value="1"/>
</dbReference>
<dbReference type="InterPro" id="IPR023058">
    <property type="entry name" value="PPIase_PpiC_CS"/>
</dbReference>
<dbReference type="InterPro" id="IPR027304">
    <property type="entry name" value="Trigger_fact/SurA_dom_sf"/>
</dbReference>
<dbReference type="PANTHER" id="PTHR47529">
    <property type="entry name" value="PEPTIDYL-PROLYL CIS-TRANS ISOMERASE D"/>
    <property type="match status" value="1"/>
</dbReference>
<evidence type="ECO:0000256" key="12">
    <source>
        <dbReference type="SAM" id="Phobius"/>
    </source>
</evidence>
<accession>A0ABS9HXH6</accession>
<evidence type="ECO:0000256" key="7">
    <source>
        <dbReference type="ARBA" id="ARBA00023186"/>
    </source>
</evidence>
<dbReference type="Gene3D" id="1.10.4030.10">
    <property type="entry name" value="Porin chaperone SurA, peptide-binding domain"/>
    <property type="match status" value="1"/>
</dbReference>
<keyword evidence="7" id="KW-0143">Chaperone</keyword>